<comment type="caution">
    <text evidence="2">The sequence shown here is derived from an EMBL/GenBank/DDBJ whole genome shotgun (WGS) entry which is preliminary data.</text>
</comment>
<dbReference type="AlphaFoldDB" id="A0A9W6LRE1"/>
<evidence type="ECO:0000313" key="2">
    <source>
        <dbReference type="EMBL" id="GLI92438.1"/>
    </source>
</evidence>
<dbReference type="EMBL" id="BSEC01000001">
    <property type="protein sequence ID" value="GLI92438.1"/>
    <property type="molecule type" value="Genomic_DNA"/>
</dbReference>
<dbReference type="Proteomes" id="UP001144323">
    <property type="component" value="Unassembled WGS sequence"/>
</dbReference>
<organism evidence="2 3">
    <name type="scientific">Methylocystis echinoides</name>
    <dbReference type="NCBI Taxonomy" id="29468"/>
    <lineage>
        <taxon>Bacteria</taxon>
        <taxon>Pseudomonadati</taxon>
        <taxon>Pseudomonadota</taxon>
        <taxon>Alphaproteobacteria</taxon>
        <taxon>Hyphomicrobiales</taxon>
        <taxon>Methylocystaceae</taxon>
        <taxon>Methylocystis</taxon>
    </lineage>
</organism>
<evidence type="ECO:0000313" key="3">
    <source>
        <dbReference type="Proteomes" id="UP001144323"/>
    </source>
</evidence>
<evidence type="ECO:0008006" key="4">
    <source>
        <dbReference type="Google" id="ProtNLM"/>
    </source>
</evidence>
<keyword evidence="1" id="KW-0812">Transmembrane</keyword>
<dbReference type="RefSeq" id="WP_281801657.1">
    <property type="nucleotide sequence ID" value="NZ_BSEC01000001.1"/>
</dbReference>
<feature type="transmembrane region" description="Helical" evidence="1">
    <location>
        <begin position="24"/>
        <end position="44"/>
    </location>
</feature>
<feature type="transmembrane region" description="Helical" evidence="1">
    <location>
        <begin position="64"/>
        <end position="84"/>
    </location>
</feature>
<keyword evidence="1" id="KW-0472">Membrane</keyword>
<gene>
    <name evidence="2" type="ORF">LMG27198_14300</name>
</gene>
<proteinExistence type="predicted"/>
<feature type="transmembrane region" description="Helical" evidence="1">
    <location>
        <begin position="138"/>
        <end position="159"/>
    </location>
</feature>
<dbReference type="InterPro" id="IPR009781">
    <property type="entry name" value="DUF1345"/>
</dbReference>
<keyword evidence="3" id="KW-1185">Reference proteome</keyword>
<sequence>MAASVNRRILSPLLGPLRAIRAHFRIAICGLIGVLVGLTLPEAIPRTSMTPDWLPLDFSAVTRGLIGWNIAVLLYLAAASRMIMRSTHESIRRRALVSDEGRNAVLFLTATATCVAIGAIIAELGQSKALIGEEKGPHVLLAVVTVFTSWAFMHLIFALHYAHEFYAEAAQAQDPSSHAAGGLRFPMTQTPQYIDFLYFSYVIGVASQTADVEICSRRMRVVALVHGVVAFFFNTTILALMVNIASQFV</sequence>
<feature type="transmembrane region" description="Helical" evidence="1">
    <location>
        <begin position="105"/>
        <end position="126"/>
    </location>
</feature>
<name>A0A9W6LRE1_9HYPH</name>
<keyword evidence="1" id="KW-1133">Transmembrane helix</keyword>
<reference evidence="2" key="1">
    <citation type="journal article" date="2023" name="Int. J. Syst. Evol. Microbiol.">
        <title>Methylocystis iwaonis sp. nov., a type II methane-oxidizing bacterium from surface soil of a rice paddy field in Japan, and emended description of the genus Methylocystis (ex Whittenbury et al. 1970) Bowman et al. 1993.</title>
        <authorList>
            <person name="Kaise H."/>
            <person name="Sawadogo J.B."/>
            <person name="Alam M.S."/>
            <person name="Ueno C."/>
            <person name="Dianou D."/>
            <person name="Shinjo R."/>
            <person name="Asakawa S."/>
        </authorList>
    </citation>
    <scope>NUCLEOTIDE SEQUENCE</scope>
    <source>
        <strain evidence="2">LMG27198</strain>
    </source>
</reference>
<dbReference type="Pfam" id="PF07077">
    <property type="entry name" value="DUF1345"/>
    <property type="match status" value="1"/>
</dbReference>
<protein>
    <recommendedName>
        <fullName evidence="4">DUF1345 domain-containing protein</fullName>
    </recommendedName>
</protein>
<evidence type="ECO:0000256" key="1">
    <source>
        <dbReference type="SAM" id="Phobius"/>
    </source>
</evidence>
<feature type="transmembrane region" description="Helical" evidence="1">
    <location>
        <begin position="221"/>
        <end position="245"/>
    </location>
</feature>
<accession>A0A9W6LRE1</accession>